<comment type="caution">
    <text evidence="8">The sequence shown here is derived from an EMBL/GenBank/DDBJ whole genome shotgun (WGS) entry which is preliminary data.</text>
</comment>
<dbReference type="InterPro" id="IPR029154">
    <property type="entry name" value="HIBADH-like_NADP-bd"/>
</dbReference>
<keyword evidence="2 5" id="KW-0101">Branched-chain amino acid catabolism</keyword>
<evidence type="ECO:0000256" key="1">
    <source>
        <dbReference type="ARBA" id="ARBA00009080"/>
    </source>
</evidence>
<dbReference type="EC" id="1.1.1.31" evidence="5"/>
<keyword evidence="4 5" id="KW-0520">NAD</keyword>
<dbReference type="Gene3D" id="3.40.50.720">
    <property type="entry name" value="NAD(P)-binding Rossmann-like Domain"/>
    <property type="match status" value="1"/>
</dbReference>
<keyword evidence="3 5" id="KW-0560">Oxidoreductase</keyword>
<organism evidence="8 9">
    <name type="scientific">Billgrantia antri</name>
    <dbReference type="NCBI Taxonomy" id="2846777"/>
    <lineage>
        <taxon>Bacteria</taxon>
        <taxon>Pseudomonadati</taxon>
        <taxon>Pseudomonadota</taxon>
        <taxon>Gammaproteobacteria</taxon>
        <taxon>Oceanospirillales</taxon>
        <taxon>Halomonadaceae</taxon>
        <taxon>Billgrantia</taxon>
    </lineage>
</organism>
<dbReference type="Proteomes" id="UP000769617">
    <property type="component" value="Unassembled WGS sequence"/>
</dbReference>
<dbReference type="NCBIfam" id="TIGR01692">
    <property type="entry name" value="HIBADH"/>
    <property type="match status" value="1"/>
</dbReference>
<evidence type="ECO:0000256" key="2">
    <source>
        <dbReference type="ARBA" id="ARBA00022456"/>
    </source>
</evidence>
<evidence type="ECO:0000313" key="9">
    <source>
        <dbReference type="Proteomes" id="UP000769617"/>
    </source>
</evidence>
<keyword evidence="9" id="KW-1185">Reference proteome</keyword>
<reference evidence="8 9" key="1">
    <citation type="submission" date="2021-07" db="EMBL/GenBank/DDBJ databases">
        <authorList>
            <person name="So Y."/>
        </authorList>
    </citation>
    <scope>NUCLEOTIDE SEQUENCE [LARGE SCALE GENOMIC DNA]</scope>
    <source>
        <strain evidence="8 9">Y3S6</strain>
    </source>
</reference>
<dbReference type="PROSITE" id="PS00895">
    <property type="entry name" value="3_HYDROXYISOBUT_DH"/>
    <property type="match status" value="1"/>
</dbReference>
<dbReference type="SUPFAM" id="SSF48179">
    <property type="entry name" value="6-phosphogluconate dehydrogenase C-terminal domain-like"/>
    <property type="match status" value="1"/>
</dbReference>
<accession>A0ABS6ZM50</accession>
<evidence type="ECO:0000259" key="6">
    <source>
        <dbReference type="Pfam" id="PF03446"/>
    </source>
</evidence>
<comment type="similarity">
    <text evidence="1 5">Belongs to the HIBADH-related family.</text>
</comment>
<dbReference type="Pfam" id="PF14833">
    <property type="entry name" value="NAD_binding_11"/>
    <property type="match status" value="1"/>
</dbReference>
<name>A0ABS6ZM50_9GAMM</name>
<dbReference type="InterPro" id="IPR006115">
    <property type="entry name" value="6PGDH_NADP-bd"/>
</dbReference>
<gene>
    <name evidence="8" type="primary">mmsB</name>
    <name evidence="8" type="ORF">KPL81_08275</name>
</gene>
<dbReference type="Pfam" id="PF03446">
    <property type="entry name" value="NAD_binding_2"/>
    <property type="match status" value="1"/>
</dbReference>
<evidence type="ECO:0000259" key="7">
    <source>
        <dbReference type="Pfam" id="PF14833"/>
    </source>
</evidence>
<dbReference type="EMBL" id="JAHYCA010000003">
    <property type="protein sequence ID" value="MBW6391152.1"/>
    <property type="molecule type" value="Genomic_DNA"/>
</dbReference>
<dbReference type="PANTHER" id="PTHR22981:SF7">
    <property type="entry name" value="3-HYDROXYISOBUTYRATE DEHYDROGENASE, MITOCHONDRIAL"/>
    <property type="match status" value="1"/>
</dbReference>
<dbReference type="InterPro" id="IPR002204">
    <property type="entry name" value="3-OH-isobutyrate_DH-rel_CS"/>
</dbReference>
<evidence type="ECO:0000256" key="5">
    <source>
        <dbReference type="RuleBase" id="RU910714"/>
    </source>
</evidence>
<proteinExistence type="inferred from homology"/>
<comment type="pathway">
    <text evidence="5">Amino-acid degradation; L-valine degradation.</text>
</comment>
<evidence type="ECO:0000313" key="8">
    <source>
        <dbReference type="EMBL" id="MBW6391152.1"/>
    </source>
</evidence>
<dbReference type="InterPro" id="IPR013328">
    <property type="entry name" value="6PGD_dom2"/>
</dbReference>
<feature type="domain" description="3-hydroxyisobutyrate dehydrogenase-like NAD-binding" evidence="7">
    <location>
        <begin position="167"/>
        <end position="294"/>
    </location>
</feature>
<dbReference type="InterPro" id="IPR008927">
    <property type="entry name" value="6-PGluconate_DH-like_C_sf"/>
</dbReference>
<dbReference type="InterPro" id="IPR015815">
    <property type="entry name" value="HIBADH-related"/>
</dbReference>
<dbReference type="SUPFAM" id="SSF51735">
    <property type="entry name" value="NAD(P)-binding Rossmann-fold domains"/>
    <property type="match status" value="1"/>
</dbReference>
<feature type="domain" description="6-phosphogluconate dehydrogenase NADP-binding" evidence="6">
    <location>
        <begin position="2"/>
        <end position="164"/>
    </location>
</feature>
<dbReference type="InterPro" id="IPR011548">
    <property type="entry name" value="HIBADH"/>
</dbReference>
<comment type="catalytic activity">
    <reaction evidence="5">
        <text>3-hydroxy-2-methylpropanoate + NAD(+) = 2-methyl-3-oxopropanoate + NADH + H(+)</text>
        <dbReference type="Rhea" id="RHEA:17681"/>
        <dbReference type="ChEBI" id="CHEBI:11805"/>
        <dbReference type="ChEBI" id="CHEBI:15378"/>
        <dbReference type="ChEBI" id="CHEBI:57540"/>
        <dbReference type="ChEBI" id="CHEBI:57700"/>
        <dbReference type="ChEBI" id="CHEBI:57945"/>
        <dbReference type="EC" id="1.1.1.31"/>
    </reaction>
</comment>
<protein>
    <recommendedName>
        <fullName evidence="5">3-hydroxyisobutyrate dehydrogenase</fullName>
        <shortName evidence="5">HIBADH</shortName>
        <ecNumber evidence="5">1.1.1.31</ecNumber>
    </recommendedName>
</protein>
<dbReference type="Gene3D" id="1.10.1040.10">
    <property type="entry name" value="N-(1-d-carboxylethyl)-l-norvaline Dehydrogenase, domain 2"/>
    <property type="match status" value="1"/>
</dbReference>
<evidence type="ECO:0000256" key="4">
    <source>
        <dbReference type="ARBA" id="ARBA00023027"/>
    </source>
</evidence>
<dbReference type="GO" id="GO:0008442">
    <property type="term" value="F:3-hydroxyisobutyrate dehydrogenase activity"/>
    <property type="evidence" value="ECO:0007669"/>
    <property type="project" value="UniProtKB-EC"/>
</dbReference>
<dbReference type="PANTHER" id="PTHR22981">
    <property type="entry name" value="3-HYDROXYISOBUTYRATE DEHYDROGENASE-RELATED"/>
    <property type="match status" value="1"/>
</dbReference>
<dbReference type="RefSeq" id="WP_219791426.1">
    <property type="nucleotide sequence ID" value="NZ_JAHYCA010000003.1"/>
</dbReference>
<dbReference type="PIRSF" id="PIRSF000103">
    <property type="entry name" value="HIBADH"/>
    <property type="match status" value="1"/>
</dbReference>
<evidence type="ECO:0000256" key="3">
    <source>
        <dbReference type="ARBA" id="ARBA00023002"/>
    </source>
</evidence>
<sequence length="298" mass="30648">MKIAFIGLGNMGAPMALNLVKAGHEVSVYDLVDAAMRRLEEAGARAAASAQDATNGAEVVISMLPAGQHVRRLYMGQPDASGLFDALEGKPLIIDASTISPQDARTVGEAAAERGLSYLDAPVSGGVGGAQAGTLTFIVGGSQAGFEQARPVLEAMGKNIFHAGEVGAGQVAKICNNMLLGILMSGTAEALALGVKNGLDPAVLSEIMKQSSGGNWALNVYNPWPGVMEGSAASRDYQGGFLTDLMAKDLGLAWELALGCKATVPMGSQARNLFALHAAQGNGGLDFSSIQKLYRAGE</sequence>
<dbReference type="InterPro" id="IPR036291">
    <property type="entry name" value="NAD(P)-bd_dom_sf"/>
</dbReference>